<comment type="subcellular location">
    <subcellularLocation>
        <location evidence="1">Secreted</location>
    </subcellularLocation>
</comment>
<feature type="signal peptide" evidence="5">
    <location>
        <begin position="1"/>
        <end position="19"/>
    </location>
</feature>
<organism evidence="7 8">
    <name type="scientific">Operophtera brumata</name>
    <name type="common">Winter moth</name>
    <name type="synonym">Phalaena brumata</name>
    <dbReference type="NCBI Taxonomy" id="104452"/>
    <lineage>
        <taxon>Eukaryota</taxon>
        <taxon>Metazoa</taxon>
        <taxon>Ecdysozoa</taxon>
        <taxon>Arthropoda</taxon>
        <taxon>Hexapoda</taxon>
        <taxon>Insecta</taxon>
        <taxon>Pterygota</taxon>
        <taxon>Neoptera</taxon>
        <taxon>Endopterygota</taxon>
        <taxon>Lepidoptera</taxon>
        <taxon>Glossata</taxon>
        <taxon>Ditrysia</taxon>
        <taxon>Geometroidea</taxon>
        <taxon>Geometridae</taxon>
        <taxon>Larentiinae</taxon>
        <taxon>Operophtera</taxon>
    </lineage>
</organism>
<dbReference type="EMBL" id="JTDY01000429">
    <property type="protein sequence ID" value="KOB77218.1"/>
    <property type="molecule type" value="Genomic_DNA"/>
</dbReference>
<dbReference type="AlphaFoldDB" id="A0A0L7LNW7"/>
<reference evidence="7 8" key="1">
    <citation type="journal article" date="2015" name="Genome Biol. Evol.">
        <title>The genome of winter moth (Operophtera brumata) provides a genomic perspective on sexual dimorphism and phenology.</title>
        <authorList>
            <person name="Derks M.F."/>
            <person name="Smit S."/>
            <person name="Salis L."/>
            <person name="Schijlen E."/>
            <person name="Bossers A."/>
            <person name="Mateman C."/>
            <person name="Pijl A.S."/>
            <person name="de Ridder D."/>
            <person name="Groenen M.A."/>
            <person name="Visser M.E."/>
            <person name="Megens H.J."/>
        </authorList>
    </citation>
    <scope>NUCLEOTIDE SEQUENCE [LARGE SCALE GENOMIC DNA]</scope>
    <source>
        <strain evidence="7">WM2013NL</strain>
        <tissue evidence="7">Head and thorax</tissue>
    </source>
</reference>
<evidence type="ECO:0000259" key="6">
    <source>
        <dbReference type="Pfam" id="PF00151"/>
    </source>
</evidence>
<dbReference type="Gene3D" id="3.40.50.1820">
    <property type="entry name" value="alpha/beta hydrolase"/>
    <property type="match status" value="1"/>
</dbReference>
<dbReference type="InterPro" id="IPR013818">
    <property type="entry name" value="Lipase"/>
</dbReference>
<dbReference type="GO" id="GO:0016298">
    <property type="term" value="F:lipase activity"/>
    <property type="evidence" value="ECO:0007669"/>
    <property type="project" value="InterPro"/>
</dbReference>
<dbReference type="InterPro" id="IPR000734">
    <property type="entry name" value="TAG_lipase"/>
</dbReference>
<evidence type="ECO:0000256" key="5">
    <source>
        <dbReference type="SAM" id="SignalP"/>
    </source>
</evidence>
<evidence type="ECO:0000256" key="3">
    <source>
        <dbReference type="ARBA" id="ARBA00022525"/>
    </source>
</evidence>
<dbReference type="SUPFAM" id="SSF53474">
    <property type="entry name" value="alpha/beta-Hydrolases"/>
    <property type="match status" value="1"/>
</dbReference>
<keyword evidence="3" id="KW-0964">Secreted</keyword>
<dbReference type="PANTHER" id="PTHR11610:SF173">
    <property type="entry name" value="LIPASE DOMAIN-CONTAINING PROTEIN-RELATED"/>
    <property type="match status" value="1"/>
</dbReference>
<comment type="caution">
    <text evidence="7">The sequence shown here is derived from an EMBL/GenBank/DDBJ whole genome shotgun (WGS) entry which is preliminary data.</text>
</comment>
<sequence length="305" mass="32795">MTQAMKLAILVLMVAFTASFRIDTIGGIISKKLEKTKIIGPAFEVVNAAEKAIKTSIEKVKNPVVQELGSAAASLPLHPGFNPQQPLVIFMHGFVDDPTLFNFDHVNEAFRSKGQYNIFALDASPLIGYLYLRSSTYVRFIGEKLGLIIASMGEDHKDIHLVGHSLGSHIAGFAGKTFHNLTRTLVGRISALDPAGPCFSNVHEDLRITAADAEYVDVIHTNGGVLGLSQPIEPIGKGPACSWTPGSSRPMGYGSQPGTRGLYYLRTNDEKPLGLGDKGLLSMSEGKKVIEAVDNVLGGIRRKIG</sequence>
<gene>
    <name evidence="7" type="ORF">OBRU01_04609</name>
</gene>
<dbReference type="GO" id="GO:0005615">
    <property type="term" value="C:extracellular space"/>
    <property type="evidence" value="ECO:0007669"/>
    <property type="project" value="TreeGrafter"/>
</dbReference>
<name>A0A0L7LNW7_OPEBR</name>
<comment type="similarity">
    <text evidence="2 4">Belongs to the AB hydrolase superfamily. Lipase family.</text>
</comment>
<feature type="domain" description="Lipase" evidence="6">
    <location>
        <begin position="79"/>
        <end position="231"/>
    </location>
</feature>
<proteinExistence type="inferred from homology"/>
<protein>
    <submittedName>
        <fullName evidence="7">Putative lipase</fullName>
    </submittedName>
</protein>
<feature type="chain" id="PRO_5005573471" evidence="5">
    <location>
        <begin position="20"/>
        <end position="305"/>
    </location>
</feature>
<evidence type="ECO:0000313" key="7">
    <source>
        <dbReference type="EMBL" id="KOB77218.1"/>
    </source>
</evidence>
<dbReference type="PANTHER" id="PTHR11610">
    <property type="entry name" value="LIPASE"/>
    <property type="match status" value="1"/>
</dbReference>
<evidence type="ECO:0000256" key="1">
    <source>
        <dbReference type="ARBA" id="ARBA00004613"/>
    </source>
</evidence>
<dbReference type="InterPro" id="IPR029058">
    <property type="entry name" value="AB_hydrolase_fold"/>
</dbReference>
<dbReference type="Pfam" id="PF00151">
    <property type="entry name" value="Lipase"/>
    <property type="match status" value="1"/>
</dbReference>
<evidence type="ECO:0000256" key="4">
    <source>
        <dbReference type="RuleBase" id="RU004262"/>
    </source>
</evidence>
<dbReference type="PRINTS" id="PR00821">
    <property type="entry name" value="TAGLIPASE"/>
</dbReference>
<evidence type="ECO:0000313" key="8">
    <source>
        <dbReference type="Proteomes" id="UP000037510"/>
    </source>
</evidence>
<dbReference type="STRING" id="104452.A0A0L7LNW7"/>
<keyword evidence="5" id="KW-0732">Signal</keyword>
<dbReference type="GO" id="GO:0016042">
    <property type="term" value="P:lipid catabolic process"/>
    <property type="evidence" value="ECO:0007669"/>
    <property type="project" value="TreeGrafter"/>
</dbReference>
<evidence type="ECO:0000256" key="2">
    <source>
        <dbReference type="ARBA" id="ARBA00010701"/>
    </source>
</evidence>
<dbReference type="Proteomes" id="UP000037510">
    <property type="component" value="Unassembled WGS sequence"/>
</dbReference>
<keyword evidence="8" id="KW-1185">Reference proteome</keyword>
<dbReference type="GO" id="GO:0017171">
    <property type="term" value="F:serine hydrolase activity"/>
    <property type="evidence" value="ECO:0007669"/>
    <property type="project" value="TreeGrafter"/>
</dbReference>
<accession>A0A0L7LNW7</accession>